<dbReference type="SUPFAM" id="SSF52540">
    <property type="entry name" value="P-loop containing nucleoside triphosphate hydrolases"/>
    <property type="match status" value="2"/>
</dbReference>
<dbReference type="InterPro" id="IPR003593">
    <property type="entry name" value="AAA+_ATPase"/>
</dbReference>
<dbReference type="Proteomes" id="UP000708298">
    <property type="component" value="Unassembled WGS sequence"/>
</dbReference>
<feature type="domain" description="ABC transporter" evidence="6">
    <location>
        <begin position="255"/>
        <end position="500"/>
    </location>
</feature>
<organism evidence="7 8">
    <name type="scientific">Acidisoma silvae</name>
    <dbReference type="NCBI Taxonomy" id="2802396"/>
    <lineage>
        <taxon>Bacteria</taxon>
        <taxon>Pseudomonadati</taxon>
        <taxon>Pseudomonadota</taxon>
        <taxon>Alphaproteobacteria</taxon>
        <taxon>Acetobacterales</taxon>
        <taxon>Acidocellaceae</taxon>
        <taxon>Acidisoma</taxon>
    </lineage>
</organism>
<keyword evidence="1" id="KW-0813">Transport</keyword>
<evidence type="ECO:0000313" key="7">
    <source>
        <dbReference type="EMBL" id="MCB8878070.1"/>
    </source>
</evidence>
<proteinExistence type="predicted"/>
<dbReference type="Gene3D" id="3.40.50.300">
    <property type="entry name" value="P-loop containing nucleotide triphosphate hydrolases"/>
    <property type="match status" value="2"/>
</dbReference>
<evidence type="ECO:0000256" key="4">
    <source>
        <dbReference type="ARBA" id="ARBA00022741"/>
    </source>
</evidence>
<dbReference type="GO" id="GO:0005524">
    <property type="term" value="F:ATP binding"/>
    <property type="evidence" value="ECO:0007669"/>
    <property type="project" value="UniProtKB-KW"/>
</dbReference>
<evidence type="ECO:0000256" key="1">
    <source>
        <dbReference type="ARBA" id="ARBA00022448"/>
    </source>
</evidence>
<feature type="domain" description="ABC transporter" evidence="6">
    <location>
        <begin position="3"/>
        <end position="241"/>
    </location>
</feature>
<sequence length="511" mass="54624">MLLEMRNIAKSFAAGPVLHGVDFSVAAGEIHALIGHNGAGKSTLMKTLAGNFADYSGEILIEGRLSAFHTPAEALAQGVAIIYQDFALVPDMSVAANIALGREPKGPWPGLMPHRALRERSAREAASLGIDLPMDRPIRRLGVAAQQLTEIVRACSQDVRILIMDEPTARLAPAERAHLFAVMRRMGRERGVGIIYISHFLDEVRDIADRITIMRDGRVVETKAVAHYTVDDLAHLLVGHTDIVLDQRPGRRNAKQTQSGPPVLELDHLSVSGRPGVSLTLAAGEILGLAGLVGSGRTRLARAMVGDVVSNGTLRIDGRAITRRSPQRSAAAGLVMVPEDRKISGLALAASVEANMEVTALGKILSRYGIIRRRAQRQMVERLIGSFRIHPPVREKPVGTLSGGNAQKVLLARAVAARPRVMILDQPTAGVDIGAKAELHKLILLAAEEGATVVLISDDLDEILGLADRVVVMTAGSAGPPISRADLDRAKLLSAISRVSQTNIAGVDFPR</sequence>
<dbReference type="RefSeq" id="WP_227323715.1">
    <property type="nucleotide sequence ID" value="NZ_JAESVB010000023.1"/>
</dbReference>
<keyword evidence="8" id="KW-1185">Reference proteome</keyword>
<dbReference type="CDD" id="cd03215">
    <property type="entry name" value="ABC_Carb_Monos_II"/>
    <property type="match status" value="1"/>
</dbReference>
<dbReference type="InterPro" id="IPR003439">
    <property type="entry name" value="ABC_transporter-like_ATP-bd"/>
</dbReference>
<keyword evidence="4" id="KW-0547">Nucleotide-binding</keyword>
<dbReference type="GO" id="GO:0016887">
    <property type="term" value="F:ATP hydrolysis activity"/>
    <property type="evidence" value="ECO:0007669"/>
    <property type="project" value="InterPro"/>
</dbReference>
<keyword evidence="5 7" id="KW-0067">ATP-binding</keyword>
<dbReference type="CDD" id="cd03216">
    <property type="entry name" value="ABC_Carb_Monos_I"/>
    <property type="match status" value="1"/>
</dbReference>
<evidence type="ECO:0000256" key="3">
    <source>
        <dbReference type="ARBA" id="ARBA00022737"/>
    </source>
</evidence>
<dbReference type="InterPro" id="IPR017871">
    <property type="entry name" value="ABC_transporter-like_CS"/>
</dbReference>
<reference evidence="7" key="1">
    <citation type="journal article" date="2021" name="Microorganisms">
        <title>Acidisoma silvae sp. nov. and Acidisomacellulosilytica sp. nov., Two Acidophilic Bacteria Isolated from Decaying Wood, Hydrolyzing Cellulose and Producing Poly-3-hydroxybutyrate.</title>
        <authorList>
            <person name="Mieszkin S."/>
            <person name="Pouder E."/>
            <person name="Uroz S."/>
            <person name="Simon-Colin C."/>
            <person name="Alain K."/>
        </authorList>
    </citation>
    <scope>NUCLEOTIDE SEQUENCE</scope>
    <source>
        <strain evidence="7">HW T2.11</strain>
    </source>
</reference>
<keyword evidence="2" id="KW-0762">Sugar transport</keyword>
<dbReference type="AlphaFoldDB" id="A0A964E104"/>
<reference evidence="7" key="2">
    <citation type="submission" date="2021-01" db="EMBL/GenBank/DDBJ databases">
        <authorList>
            <person name="Mieszkin S."/>
            <person name="Pouder E."/>
            <person name="Alain K."/>
        </authorList>
    </citation>
    <scope>NUCLEOTIDE SEQUENCE</scope>
    <source>
        <strain evidence="7">HW T2.11</strain>
    </source>
</reference>
<evidence type="ECO:0000256" key="2">
    <source>
        <dbReference type="ARBA" id="ARBA00022597"/>
    </source>
</evidence>
<evidence type="ECO:0000259" key="6">
    <source>
        <dbReference type="PROSITE" id="PS50893"/>
    </source>
</evidence>
<name>A0A964E104_9PROT</name>
<dbReference type="PROSITE" id="PS50893">
    <property type="entry name" value="ABC_TRANSPORTER_2"/>
    <property type="match status" value="2"/>
</dbReference>
<protein>
    <submittedName>
        <fullName evidence="7">Sugar ABC transporter ATP-binding protein</fullName>
    </submittedName>
</protein>
<dbReference type="PANTHER" id="PTHR43790">
    <property type="entry name" value="CARBOHYDRATE TRANSPORT ATP-BINDING PROTEIN MG119-RELATED"/>
    <property type="match status" value="1"/>
</dbReference>
<dbReference type="InterPro" id="IPR027417">
    <property type="entry name" value="P-loop_NTPase"/>
</dbReference>
<accession>A0A964E104</accession>
<comment type="caution">
    <text evidence="7">The sequence shown here is derived from an EMBL/GenBank/DDBJ whole genome shotgun (WGS) entry which is preliminary data.</text>
</comment>
<dbReference type="Pfam" id="PF00005">
    <property type="entry name" value="ABC_tran"/>
    <property type="match status" value="2"/>
</dbReference>
<evidence type="ECO:0000256" key="5">
    <source>
        <dbReference type="ARBA" id="ARBA00022840"/>
    </source>
</evidence>
<dbReference type="PROSITE" id="PS00211">
    <property type="entry name" value="ABC_TRANSPORTER_1"/>
    <property type="match status" value="1"/>
</dbReference>
<keyword evidence="3" id="KW-0677">Repeat</keyword>
<evidence type="ECO:0000313" key="8">
    <source>
        <dbReference type="Proteomes" id="UP000708298"/>
    </source>
</evidence>
<dbReference type="SMART" id="SM00382">
    <property type="entry name" value="AAA"/>
    <property type="match status" value="2"/>
</dbReference>
<dbReference type="EMBL" id="JAESVB010000023">
    <property type="protein sequence ID" value="MCB8878070.1"/>
    <property type="molecule type" value="Genomic_DNA"/>
</dbReference>
<dbReference type="PANTHER" id="PTHR43790:SF9">
    <property type="entry name" value="GALACTOFURANOSE TRANSPORTER ATP-BINDING PROTEIN YTFR"/>
    <property type="match status" value="1"/>
</dbReference>
<gene>
    <name evidence="7" type="ORF">ASILVAE211_22975</name>
</gene>
<dbReference type="InterPro" id="IPR050107">
    <property type="entry name" value="ABC_carbohydrate_import_ATPase"/>
</dbReference>